<dbReference type="Pfam" id="PF13520">
    <property type="entry name" value="AA_permease_2"/>
    <property type="match status" value="1"/>
</dbReference>
<comment type="subcellular location">
    <subcellularLocation>
        <location evidence="1">Cell membrane</location>
        <topology evidence="1">Multi-pass membrane protein</topology>
    </subcellularLocation>
</comment>
<feature type="transmembrane region" description="Helical" evidence="7">
    <location>
        <begin position="45"/>
        <end position="67"/>
    </location>
</feature>
<gene>
    <name evidence="8" type="ORF">LC0644_2584</name>
</gene>
<comment type="caution">
    <text evidence="8">The sequence shown here is derived from an EMBL/GenBank/DDBJ whole genome shotgun (WGS) entry which is preliminary data.</text>
</comment>
<feature type="transmembrane region" description="Helical" evidence="7">
    <location>
        <begin position="452"/>
        <end position="477"/>
    </location>
</feature>
<keyword evidence="3" id="KW-1003">Cell membrane</keyword>
<accession>A0A0C9P0T4</accession>
<evidence type="ECO:0000256" key="4">
    <source>
        <dbReference type="ARBA" id="ARBA00022692"/>
    </source>
</evidence>
<dbReference type="GO" id="GO:0022857">
    <property type="term" value="F:transmembrane transporter activity"/>
    <property type="evidence" value="ECO:0007669"/>
    <property type="project" value="InterPro"/>
</dbReference>
<evidence type="ECO:0000313" key="8">
    <source>
        <dbReference type="EMBL" id="GAN37995.1"/>
    </source>
</evidence>
<proteinExistence type="predicted"/>
<evidence type="ECO:0000313" key="9">
    <source>
        <dbReference type="Proteomes" id="UP000032552"/>
    </source>
</evidence>
<keyword evidence="6 7" id="KW-0472">Membrane</keyword>
<feature type="transmembrane region" description="Helical" evidence="7">
    <location>
        <begin position="244"/>
        <end position="266"/>
    </location>
</feature>
<evidence type="ECO:0000256" key="2">
    <source>
        <dbReference type="ARBA" id="ARBA00022448"/>
    </source>
</evidence>
<feature type="transmembrane region" description="Helical" evidence="7">
    <location>
        <begin position="15"/>
        <end position="33"/>
    </location>
</feature>
<keyword evidence="5 7" id="KW-1133">Transmembrane helix</keyword>
<dbReference type="Proteomes" id="UP000032552">
    <property type="component" value="Unassembled WGS sequence"/>
</dbReference>
<evidence type="ECO:0000256" key="7">
    <source>
        <dbReference type="SAM" id="Phobius"/>
    </source>
</evidence>
<dbReference type="PIRSF" id="PIRSF006060">
    <property type="entry name" value="AA_transporter"/>
    <property type="match status" value="1"/>
</dbReference>
<feature type="transmembrane region" description="Helical" evidence="7">
    <location>
        <begin position="377"/>
        <end position="400"/>
    </location>
</feature>
<feature type="transmembrane region" description="Helical" evidence="7">
    <location>
        <begin position="350"/>
        <end position="371"/>
    </location>
</feature>
<keyword evidence="2" id="KW-0813">Transport</keyword>
<protein>
    <submittedName>
        <fullName evidence="8">APC family amino acid-polyamine-organocation transporter</fullName>
    </submittedName>
</protein>
<evidence type="ECO:0000256" key="5">
    <source>
        <dbReference type="ARBA" id="ARBA00022989"/>
    </source>
</evidence>
<organism evidence="8 9">
    <name type="scientific">Lacticaseibacillus paracasei NRIC 0644</name>
    <dbReference type="NCBI Taxonomy" id="1435038"/>
    <lineage>
        <taxon>Bacteria</taxon>
        <taxon>Bacillati</taxon>
        <taxon>Bacillota</taxon>
        <taxon>Bacilli</taxon>
        <taxon>Lactobacillales</taxon>
        <taxon>Lactobacillaceae</taxon>
        <taxon>Lacticaseibacillus</taxon>
    </lineage>
</organism>
<name>A0A0C9P0T4_LACPA</name>
<keyword evidence="4 7" id="KW-0812">Transmembrane</keyword>
<feature type="transmembrane region" description="Helical" evidence="7">
    <location>
        <begin position="205"/>
        <end position="223"/>
    </location>
</feature>
<reference evidence="9" key="1">
    <citation type="submission" date="2014-05" db="EMBL/GenBank/DDBJ databases">
        <title>Whole genome sequencing of Lactobacillus casei NRIC0644.</title>
        <authorList>
            <person name="Atarashi H."/>
            <person name="Yoshida Y."/>
            <person name="Fujimura S."/>
            <person name="Tanaka N."/>
            <person name="Shiwa Y."/>
            <person name="Yoshikawa H."/>
            <person name="Okada S."/>
            <person name="Nakagawa J."/>
        </authorList>
    </citation>
    <scope>NUCLEOTIDE SEQUENCE [LARGE SCALE GENOMIC DNA]</scope>
    <source>
        <strain evidence="9">NRIC0644</strain>
    </source>
</reference>
<dbReference type="EMBL" id="BAYM01000389">
    <property type="protein sequence ID" value="GAN37995.1"/>
    <property type="molecule type" value="Genomic_DNA"/>
</dbReference>
<feature type="transmembrane region" description="Helical" evidence="7">
    <location>
        <begin position="160"/>
        <end position="185"/>
    </location>
</feature>
<evidence type="ECO:0000256" key="3">
    <source>
        <dbReference type="ARBA" id="ARBA00022475"/>
    </source>
</evidence>
<feature type="transmembrane region" description="Helical" evidence="7">
    <location>
        <begin position="421"/>
        <end position="440"/>
    </location>
</feature>
<feature type="transmembrane region" description="Helical" evidence="7">
    <location>
        <begin position="125"/>
        <end position="148"/>
    </location>
</feature>
<evidence type="ECO:0000256" key="6">
    <source>
        <dbReference type="ARBA" id="ARBA00023136"/>
    </source>
</evidence>
<dbReference type="InterPro" id="IPR050367">
    <property type="entry name" value="APC_superfamily"/>
</dbReference>
<dbReference type="GO" id="GO:0005886">
    <property type="term" value="C:plasma membrane"/>
    <property type="evidence" value="ECO:0007669"/>
    <property type="project" value="UniProtKB-SubCell"/>
</dbReference>
<evidence type="ECO:0000256" key="1">
    <source>
        <dbReference type="ARBA" id="ARBA00004651"/>
    </source>
</evidence>
<dbReference type="AlphaFoldDB" id="A0A0C9P0T4"/>
<sequence length="485" mass="53807">MEGFLVADTKKQLRWYNVALIAFVSVWGLGNVFNNYAQQGLSVVTSWILIMAIYFVPYALIVGQLGSTFKDQAGGVSSWIKETGTVRLAYYAAWTYWVVHIPYLAQKPQAILIALSWLFKGNGNFVNTVSSMTVSLICLALFLLFLWLSSRGLTTLNRIGSMAGTAMFLMSILFIILAVTAPLMVKGVHVATPDMGDIHTYLPKFDLNYFTTISMLVFAVGGAEKISPYVNNTKHAAKEFPTGMLVLAGMVAFCALLGSFGMGMLFNSNHIPTDLMANGPYTAFAMLGSYYHVGNIFVILYAIANALASISALAFSIDAPLKMLLSDADPHFIPKKLSHLNKKGTPINGYWLTGILVSLLIIVPALGIGNMNELYKWLLNLNSVVMPLRYLWVFLAYYLLNKHLEKFQAEYMFVKNKHVGMIIGGWCFLFTALACLLGMLPKINYLNDPGTWWFQMGLNIITPVIFLALGLILPFIARRDEARLL</sequence>
<dbReference type="PANTHER" id="PTHR42770:SF15">
    <property type="entry name" value="GLUTAMATE_GAMMA-AMINOBUTYRATE ANTIPORTER-RELATED"/>
    <property type="match status" value="1"/>
</dbReference>
<dbReference type="InterPro" id="IPR002293">
    <property type="entry name" value="AA/rel_permease1"/>
</dbReference>
<dbReference type="Gene3D" id="1.20.1740.10">
    <property type="entry name" value="Amino acid/polyamine transporter I"/>
    <property type="match status" value="1"/>
</dbReference>
<dbReference type="PANTHER" id="PTHR42770">
    <property type="entry name" value="AMINO ACID TRANSPORTER-RELATED"/>
    <property type="match status" value="1"/>
</dbReference>